<sequence>MTCVFCDEKNPDFTAGRLDFHYWRECPMLMECAACHTIVEVAEYRKHLLKECTAPNRPNPKVAAPVGMCPLCGGEVGRSARDMKRHLLLGGGCPKATRKPRAAAVAGLR</sequence>
<dbReference type="Proteomes" id="UP000054350">
    <property type="component" value="Unassembled WGS sequence"/>
</dbReference>
<gene>
    <name evidence="2" type="ORF">AMAG_18804</name>
</gene>
<dbReference type="InterPro" id="IPR052607">
    <property type="entry name" value="CEP104-like"/>
</dbReference>
<keyword evidence="3" id="KW-1185">Reference proteome</keyword>
<dbReference type="OrthoDB" id="66599at2759"/>
<dbReference type="InterPro" id="IPR048738">
    <property type="entry name" value="CEP104_Znf"/>
</dbReference>
<dbReference type="Pfam" id="PF21039">
    <property type="entry name" value="CEP104_ZnF"/>
    <property type="match status" value="1"/>
</dbReference>
<protein>
    <recommendedName>
        <fullName evidence="1">Centrosomal protein CEP104 Zn finger domain-containing protein</fullName>
    </recommendedName>
</protein>
<proteinExistence type="predicted"/>
<dbReference type="EMBL" id="GG745339">
    <property type="protein sequence ID" value="KNE62060.1"/>
    <property type="molecule type" value="Genomic_DNA"/>
</dbReference>
<dbReference type="GO" id="GO:0005929">
    <property type="term" value="C:cilium"/>
    <property type="evidence" value="ECO:0007669"/>
    <property type="project" value="TreeGrafter"/>
</dbReference>
<evidence type="ECO:0000313" key="2">
    <source>
        <dbReference type="EMBL" id="KNE62060.1"/>
    </source>
</evidence>
<reference evidence="2 3" key="1">
    <citation type="submission" date="2009-11" db="EMBL/GenBank/DDBJ databases">
        <title>Annotation of Allomyces macrogynus ATCC 38327.</title>
        <authorList>
            <consortium name="The Broad Institute Genome Sequencing Platform"/>
            <person name="Russ C."/>
            <person name="Cuomo C."/>
            <person name="Burger G."/>
            <person name="Gray M.W."/>
            <person name="Holland P.W.H."/>
            <person name="King N."/>
            <person name="Lang F.B.F."/>
            <person name="Roger A.J."/>
            <person name="Ruiz-Trillo I."/>
            <person name="Young S.K."/>
            <person name="Zeng Q."/>
            <person name="Gargeya S."/>
            <person name="Fitzgerald M."/>
            <person name="Haas B."/>
            <person name="Abouelleil A."/>
            <person name="Alvarado L."/>
            <person name="Arachchi H.M."/>
            <person name="Berlin A."/>
            <person name="Chapman S.B."/>
            <person name="Gearin G."/>
            <person name="Goldberg J."/>
            <person name="Griggs A."/>
            <person name="Gujja S."/>
            <person name="Hansen M."/>
            <person name="Heiman D."/>
            <person name="Howarth C."/>
            <person name="Larimer J."/>
            <person name="Lui A."/>
            <person name="MacDonald P.J.P."/>
            <person name="McCowen C."/>
            <person name="Montmayeur A."/>
            <person name="Murphy C."/>
            <person name="Neiman D."/>
            <person name="Pearson M."/>
            <person name="Priest M."/>
            <person name="Roberts A."/>
            <person name="Saif S."/>
            <person name="Shea T."/>
            <person name="Sisk P."/>
            <person name="Stolte C."/>
            <person name="Sykes S."/>
            <person name="Wortman J."/>
            <person name="Nusbaum C."/>
            <person name="Birren B."/>
        </authorList>
    </citation>
    <scope>NUCLEOTIDE SEQUENCE [LARGE SCALE GENOMIC DNA]</scope>
    <source>
        <strain evidence="2 3">ATCC 38327</strain>
    </source>
</reference>
<dbReference type="PANTHER" id="PTHR13371:SF0">
    <property type="entry name" value="CENTROSOMAL PROTEIN OF 104 KDA"/>
    <property type="match status" value="1"/>
</dbReference>
<dbReference type="AlphaFoldDB" id="A0A0L0SI98"/>
<dbReference type="PANTHER" id="PTHR13371">
    <property type="entry name" value="GLYCINE-, GLUTAMATE-, THIENYLCYCLOHEXYLPIPERIDINE-BINDING PROTEIN"/>
    <property type="match status" value="1"/>
</dbReference>
<dbReference type="eggNOG" id="KOG4825">
    <property type="taxonomic scope" value="Eukaryota"/>
</dbReference>
<evidence type="ECO:0000313" key="3">
    <source>
        <dbReference type="Proteomes" id="UP000054350"/>
    </source>
</evidence>
<feature type="domain" description="Centrosomal protein CEP104 Zn finger" evidence="1">
    <location>
        <begin position="2"/>
        <end position="55"/>
    </location>
</feature>
<reference evidence="3" key="2">
    <citation type="submission" date="2009-11" db="EMBL/GenBank/DDBJ databases">
        <title>The Genome Sequence of Allomyces macrogynus strain ATCC 38327.</title>
        <authorList>
            <consortium name="The Broad Institute Genome Sequencing Platform"/>
            <person name="Russ C."/>
            <person name="Cuomo C."/>
            <person name="Shea T."/>
            <person name="Young S.K."/>
            <person name="Zeng Q."/>
            <person name="Koehrsen M."/>
            <person name="Haas B."/>
            <person name="Borodovsky M."/>
            <person name="Guigo R."/>
            <person name="Alvarado L."/>
            <person name="Berlin A."/>
            <person name="Borenstein D."/>
            <person name="Chen Z."/>
            <person name="Engels R."/>
            <person name="Freedman E."/>
            <person name="Gellesch M."/>
            <person name="Goldberg J."/>
            <person name="Griggs A."/>
            <person name="Gujja S."/>
            <person name="Heiman D."/>
            <person name="Hepburn T."/>
            <person name="Howarth C."/>
            <person name="Jen D."/>
            <person name="Larson L."/>
            <person name="Lewis B."/>
            <person name="Mehta T."/>
            <person name="Park D."/>
            <person name="Pearson M."/>
            <person name="Roberts A."/>
            <person name="Saif S."/>
            <person name="Shenoy N."/>
            <person name="Sisk P."/>
            <person name="Stolte C."/>
            <person name="Sykes S."/>
            <person name="Walk T."/>
            <person name="White J."/>
            <person name="Yandava C."/>
            <person name="Burger G."/>
            <person name="Gray M.W."/>
            <person name="Holland P.W.H."/>
            <person name="King N."/>
            <person name="Lang F.B.F."/>
            <person name="Roger A.J."/>
            <person name="Ruiz-Trillo I."/>
            <person name="Lander E."/>
            <person name="Nusbaum C."/>
        </authorList>
    </citation>
    <scope>NUCLEOTIDE SEQUENCE [LARGE SCALE GENOMIC DNA]</scope>
    <source>
        <strain evidence="3">ATCC 38327</strain>
    </source>
</reference>
<evidence type="ECO:0000259" key="1">
    <source>
        <dbReference type="Pfam" id="PF21039"/>
    </source>
</evidence>
<name>A0A0L0SI98_ALLM3</name>
<accession>A0A0L0SI98</accession>
<organism evidence="2 3">
    <name type="scientific">Allomyces macrogynus (strain ATCC 38327)</name>
    <name type="common">Allomyces javanicus var. macrogynus</name>
    <dbReference type="NCBI Taxonomy" id="578462"/>
    <lineage>
        <taxon>Eukaryota</taxon>
        <taxon>Fungi</taxon>
        <taxon>Fungi incertae sedis</taxon>
        <taxon>Blastocladiomycota</taxon>
        <taxon>Blastocladiomycetes</taxon>
        <taxon>Blastocladiales</taxon>
        <taxon>Blastocladiaceae</taxon>
        <taxon>Allomyces</taxon>
    </lineage>
</organism>
<dbReference type="VEuPathDB" id="FungiDB:AMAG_18804"/>